<organism evidence="2 3">
    <name type="scientific">Leersia perrieri</name>
    <dbReference type="NCBI Taxonomy" id="77586"/>
    <lineage>
        <taxon>Eukaryota</taxon>
        <taxon>Viridiplantae</taxon>
        <taxon>Streptophyta</taxon>
        <taxon>Embryophyta</taxon>
        <taxon>Tracheophyta</taxon>
        <taxon>Spermatophyta</taxon>
        <taxon>Magnoliopsida</taxon>
        <taxon>Liliopsida</taxon>
        <taxon>Poales</taxon>
        <taxon>Poaceae</taxon>
        <taxon>BOP clade</taxon>
        <taxon>Oryzoideae</taxon>
        <taxon>Oryzeae</taxon>
        <taxon>Oryzinae</taxon>
        <taxon>Leersia</taxon>
    </lineage>
</organism>
<dbReference type="Proteomes" id="UP000032180">
    <property type="component" value="Chromosome 1"/>
</dbReference>
<dbReference type="AlphaFoldDB" id="A0A0D9V8T7"/>
<name>A0A0D9V8T7_9ORYZ</name>
<proteinExistence type="predicted"/>
<reference evidence="2" key="3">
    <citation type="submission" date="2015-04" db="UniProtKB">
        <authorList>
            <consortium name="EnsemblPlants"/>
        </authorList>
    </citation>
    <scope>IDENTIFICATION</scope>
</reference>
<reference evidence="2 3" key="1">
    <citation type="submission" date="2012-08" db="EMBL/GenBank/DDBJ databases">
        <title>Oryza genome evolution.</title>
        <authorList>
            <person name="Wing R.A."/>
        </authorList>
    </citation>
    <scope>NUCLEOTIDE SEQUENCE</scope>
</reference>
<dbReference type="HOGENOM" id="CLU_2162035_0_0_1"/>
<evidence type="ECO:0000313" key="3">
    <source>
        <dbReference type="Proteomes" id="UP000032180"/>
    </source>
</evidence>
<dbReference type="EnsemblPlants" id="LPERR01G34490.1">
    <property type="protein sequence ID" value="LPERR01G34490.1"/>
    <property type="gene ID" value="LPERR01G34490"/>
</dbReference>
<feature type="compositionally biased region" description="Basic and acidic residues" evidence="1">
    <location>
        <begin position="58"/>
        <end position="69"/>
    </location>
</feature>
<evidence type="ECO:0000313" key="2">
    <source>
        <dbReference type="EnsemblPlants" id="LPERR01G34490.1"/>
    </source>
</evidence>
<keyword evidence="3" id="KW-1185">Reference proteome</keyword>
<accession>A0A0D9V8T7</accession>
<protein>
    <submittedName>
        <fullName evidence="2">Uncharacterized protein</fullName>
    </submittedName>
</protein>
<feature type="region of interest" description="Disordered" evidence="1">
    <location>
        <begin position="1"/>
        <end position="21"/>
    </location>
</feature>
<reference evidence="3" key="2">
    <citation type="submission" date="2013-12" db="EMBL/GenBank/DDBJ databases">
        <authorList>
            <person name="Yu Y."/>
            <person name="Lee S."/>
            <person name="de Baynast K."/>
            <person name="Wissotski M."/>
            <person name="Liu L."/>
            <person name="Talag J."/>
            <person name="Goicoechea J."/>
            <person name="Angelova A."/>
            <person name="Jetty R."/>
            <person name="Kudrna D."/>
            <person name="Golser W."/>
            <person name="Rivera L."/>
            <person name="Zhang J."/>
            <person name="Wing R."/>
        </authorList>
    </citation>
    <scope>NUCLEOTIDE SEQUENCE</scope>
</reference>
<sequence length="111" mass="12059">MAIELEEQDPHLPAVNPSRAVRSCRSRGEASVGFHSSMSLHSDSTISFSAVGVKRIRHGEEERQEREQEAAGAAQRNSSLARDRASLTARPGARVILDAPASNLARPFKLL</sequence>
<feature type="region of interest" description="Disordered" evidence="1">
    <location>
        <begin position="57"/>
        <end position="93"/>
    </location>
</feature>
<evidence type="ECO:0000256" key="1">
    <source>
        <dbReference type="SAM" id="MobiDB-lite"/>
    </source>
</evidence>
<dbReference type="Gramene" id="LPERR01G34490.1">
    <property type="protein sequence ID" value="LPERR01G34490.1"/>
    <property type="gene ID" value="LPERR01G34490"/>
</dbReference>